<sequence>MIQDKEGMIRIEQSSGKTPGRLMEIAGKAVSEALGKVLREGSSILILAGNGNNGGDGAVVCRMLAGRFSVQIAYVCGEPKTREARAAYRKVDPACIVSVNDLSEALRHADAIIDAVYGFSFHGPLDPEMKKLFRAVNNSGKPVYSIDLNSGCEADTGHCDSDAVRSKITYALDCYKPFHLLRKDHQKFQQCELLSLGLPHEGPSRYREMDEDLFFANFPKKSETAYKGSLGKALLISGCYGMAGAAGLNILGAETVGIPYLHAAMPEEIYAPLASRFLTPVMHPFGHESWYEVLEPLIHQATAIGFGSGAVYMDHKSQILDLILQNSKVPVVLDAEALRLLQHNTYILRFAGAPVILTPHIGEFSAISNLPEDAIRDNRLKTALDFASDYKVIVVLKGPNTIVASPSGEVYINQTGNQALSQAGSGDVLTGMMTAMLAMTRDVFTAVCMAVWLHGYLAELGTKNHSMQNFRLETYPELMDELFRKHGL</sequence>
<evidence type="ECO:0000256" key="9">
    <source>
        <dbReference type="ARBA" id="ARBA00022958"/>
    </source>
</evidence>
<evidence type="ECO:0000256" key="15">
    <source>
        <dbReference type="ARBA" id="ARBA00048238"/>
    </source>
</evidence>
<organism evidence="21 22">
    <name type="scientific">Stecheria intestinalis</name>
    <dbReference type="NCBI Taxonomy" id="2606630"/>
    <lineage>
        <taxon>Bacteria</taxon>
        <taxon>Bacillati</taxon>
        <taxon>Bacillota</taxon>
        <taxon>Erysipelotrichia</taxon>
        <taxon>Erysipelotrichales</taxon>
        <taxon>Erysipelotrichaceae</taxon>
        <taxon>Stecheria</taxon>
    </lineage>
</organism>
<dbReference type="Pfam" id="PF01256">
    <property type="entry name" value="Carb_kinase"/>
    <property type="match status" value="1"/>
</dbReference>
<keyword evidence="7 17" id="KW-0067">ATP-binding</keyword>
<keyword evidence="13" id="KW-0511">Multifunctional enzyme</keyword>
<feature type="domain" description="YjeF N-terminal" evidence="20">
    <location>
        <begin position="8"/>
        <end position="204"/>
    </location>
</feature>
<evidence type="ECO:0000256" key="6">
    <source>
        <dbReference type="ARBA" id="ARBA00022741"/>
    </source>
</evidence>
<comment type="function">
    <text evidence="17">Catalyzes the dehydration of the S-form of NAD(P)HX at the expense of ADP, which is converted to AMP. Together with NAD(P)HX epimerase, which catalyzes the epimerization of the S- and R-forms, the enzyme allows the repair of both epimers of NAD(P)HX, a damaged form of NAD(P)H that is a result of enzymatic or heat-dependent hydration.</text>
</comment>
<dbReference type="Pfam" id="PF03853">
    <property type="entry name" value="YjeF_N"/>
    <property type="match status" value="1"/>
</dbReference>
<evidence type="ECO:0000256" key="11">
    <source>
        <dbReference type="ARBA" id="ARBA00023235"/>
    </source>
</evidence>
<evidence type="ECO:0000256" key="10">
    <source>
        <dbReference type="ARBA" id="ARBA00023027"/>
    </source>
</evidence>
<keyword evidence="6 17" id="KW-0547">Nucleotide-binding</keyword>
<dbReference type="InterPro" id="IPR017953">
    <property type="entry name" value="Carbohydrate_kinase_pred_CS"/>
</dbReference>
<dbReference type="GO" id="GO:0005524">
    <property type="term" value="F:ATP binding"/>
    <property type="evidence" value="ECO:0007669"/>
    <property type="project" value="UniProtKB-UniRule"/>
</dbReference>
<dbReference type="Gene3D" id="3.40.1190.20">
    <property type="match status" value="1"/>
</dbReference>
<evidence type="ECO:0000313" key="21">
    <source>
        <dbReference type="EMBL" id="MSS57929.1"/>
    </source>
</evidence>
<evidence type="ECO:0000313" key="22">
    <source>
        <dbReference type="Proteomes" id="UP000461880"/>
    </source>
</evidence>
<dbReference type="GO" id="GO:0110051">
    <property type="term" value="P:metabolite repair"/>
    <property type="evidence" value="ECO:0007669"/>
    <property type="project" value="TreeGrafter"/>
</dbReference>
<dbReference type="GO" id="GO:0052855">
    <property type="term" value="F:ADP-dependent NAD(P)H-hydrate dehydratase activity"/>
    <property type="evidence" value="ECO:0007669"/>
    <property type="project" value="UniProtKB-UniRule"/>
</dbReference>
<dbReference type="GO" id="GO:0052856">
    <property type="term" value="F:NAD(P)HX epimerase activity"/>
    <property type="evidence" value="ECO:0007669"/>
    <property type="project" value="UniProtKB-EC"/>
</dbReference>
<keyword evidence="22" id="KW-1185">Reference proteome</keyword>
<dbReference type="InterPro" id="IPR030677">
    <property type="entry name" value="Nnr"/>
</dbReference>
<comment type="similarity">
    <text evidence="3 18">In the N-terminal section; belongs to the NnrE/AIBP family.</text>
</comment>
<evidence type="ECO:0000256" key="16">
    <source>
        <dbReference type="ARBA" id="ARBA00049209"/>
    </source>
</evidence>
<comment type="cofactor">
    <cofactor evidence="17">
        <name>Mg(2+)</name>
        <dbReference type="ChEBI" id="CHEBI:18420"/>
    </cofactor>
</comment>
<protein>
    <recommendedName>
        <fullName evidence="17">ADP-dependent (S)-NAD(P)H-hydrate dehydratase</fullName>
        <ecNumber evidence="17">4.2.1.136</ecNumber>
    </recommendedName>
    <alternativeName>
        <fullName evidence="17">ADP-dependent NAD(P)HX dehydratase</fullName>
    </alternativeName>
</protein>
<dbReference type="GO" id="GO:0046872">
    <property type="term" value="F:metal ion binding"/>
    <property type="evidence" value="ECO:0007669"/>
    <property type="project" value="UniProtKB-UniRule"/>
</dbReference>
<dbReference type="PROSITE" id="PS01050">
    <property type="entry name" value="YJEF_C_2"/>
    <property type="match status" value="1"/>
</dbReference>
<dbReference type="InterPro" id="IPR036652">
    <property type="entry name" value="YjeF_N_dom_sf"/>
</dbReference>
<feature type="binding site" evidence="17">
    <location>
        <position position="360"/>
    </location>
    <ligand>
        <name>(6S)-NADPHX</name>
        <dbReference type="ChEBI" id="CHEBI:64076"/>
    </ligand>
</feature>
<feature type="binding site" evidence="17">
    <location>
        <position position="426"/>
    </location>
    <ligand>
        <name>AMP</name>
        <dbReference type="ChEBI" id="CHEBI:456215"/>
    </ligand>
</feature>
<dbReference type="PANTHER" id="PTHR12592">
    <property type="entry name" value="ATP-DEPENDENT (S)-NAD(P)H-HYDRATE DEHYDRATASE FAMILY MEMBER"/>
    <property type="match status" value="1"/>
</dbReference>
<dbReference type="Gene3D" id="3.40.50.10260">
    <property type="entry name" value="YjeF N-terminal domain"/>
    <property type="match status" value="1"/>
</dbReference>
<dbReference type="EC" id="4.2.1.136" evidence="17"/>
<dbReference type="RefSeq" id="WP_154503190.1">
    <property type="nucleotide sequence ID" value="NZ_VUMN01000005.1"/>
</dbReference>
<evidence type="ECO:0000256" key="17">
    <source>
        <dbReference type="HAMAP-Rule" id="MF_01965"/>
    </source>
</evidence>
<evidence type="ECO:0000256" key="14">
    <source>
        <dbReference type="ARBA" id="ARBA00025153"/>
    </source>
</evidence>
<comment type="cofactor">
    <cofactor evidence="18">
        <name>K(+)</name>
        <dbReference type="ChEBI" id="CHEBI:29103"/>
    </cofactor>
    <text evidence="18">Binds 1 potassium ion per subunit.</text>
</comment>
<evidence type="ECO:0000256" key="13">
    <source>
        <dbReference type="ARBA" id="ARBA00023268"/>
    </source>
</evidence>
<dbReference type="AlphaFoldDB" id="A0A7X2NQX6"/>
<dbReference type="InterPro" id="IPR029056">
    <property type="entry name" value="Ribokinase-like"/>
</dbReference>
<comment type="catalytic activity">
    <reaction evidence="16 17 18">
        <text>(6S)-NADPHX + ADP = AMP + phosphate + NADPH + H(+)</text>
        <dbReference type="Rhea" id="RHEA:32235"/>
        <dbReference type="ChEBI" id="CHEBI:15378"/>
        <dbReference type="ChEBI" id="CHEBI:43474"/>
        <dbReference type="ChEBI" id="CHEBI:57783"/>
        <dbReference type="ChEBI" id="CHEBI:64076"/>
        <dbReference type="ChEBI" id="CHEBI:456215"/>
        <dbReference type="ChEBI" id="CHEBI:456216"/>
        <dbReference type="EC" id="4.2.1.136"/>
    </reaction>
</comment>
<dbReference type="Proteomes" id="UP000461880">
    <property type="component" value="Unassembled WGS sequence"/>
</dbReference>
<feature type="domain" description="YjeF C-terminal" evidence="19">
    <location>
        <begin position="210"/>
        <end position="488"/>
    </location>
</feature>
<dbReference type="CDD" id="cd01171">
    <property type="entry name" value="YXKO-related"/>
    <property type="match status" value="1"/>
</dbReference>
<keyword evidence="10 17" id="KW-0520">NAD</keyword>
<keyword evidence="12 17" id="KW-0456">Lyase</keyword>
<comment type="subunit">
    <text evidence="17">Homotetramer.</text>
</comment>
<comment type="catalytic activity">
    <reaction evidence="2 18">
        <text>(6R)-NADPHX = (6S)-NADPHX</text>
        <dbReference type="Rhea" id="RHEA:32227"/>
        <dbReference type="ChEBI" id="CHEBI:64076"/>
        <dbReference type="ChEBI" id="CHEBI:64077"/>
        <dbReference type="EC" id="5.1.99.6"/>
    </reaction>
</comment>
<evidence type="ECO:0000256" key="12">
    <source>
        <dbReference type="ARBA" id="ARBA00023239"/>
    </source>
</evidence>
<evidence type="ECO:0000256" key="1">
    <source>
        <dbReference type="ARBA" id="ARBA00000013"/>
    </source>
</evidence>
<evidence type="ECO:0000256" key="18">
    <source>
        <dbReference type="PIRNR" id="PIRNR017184"/>
    </source>
</evidence>
<feature type="binding site" evidence="17">
    <location>
        <position position="309"/>
    </location>
    <ligand>
        <name>(6S)-NADPHX</name>
        <dbReference type="ChEBI" id="CHEBI:64076"/>
    </ligand>
</feature>
<evidence type="ECO:0000256" key="2">
    <source>
        <dbReference type="ARBA" id="ARBA00000909"/>
    </source>
</evidence>
<dbReference type="InterPro" id="IPR004443">
    <property type="entry name" value="YjeF_N_dom"/>
</dbReference>
<evidence type="ECO:0000256" key="5">
    <source>
        <dbReference type="ARBA" id="ARBA00022723"/>
    </source>
</evidence>
<dbReference type="PROSITE" id="PS51385">
    <property type="entry name" value="YJEF_N"/>
    <property type="match status" value="1"/>
</dbReference>
<accession>A0A7X2NQX6</accession>
<comment type="similarity">
    <text evidence="4 18">In the C-terminal section; belongs to the NnrD/CARKD family.</text>
</comment>
<dbReference type="EMBL" id="VUMN01000005">
    <property type="protein sequence ID" value="MSS57929.1"/>
    <property type="molecule type" value="Genomic_DNA"/>
</dbReference>
<dbReference type="NCBIfam" id="TIGR00197">
    <property type="entry name" value="yjeF_nterm"/>
    <property type="match status" value="1"/>
</dbReference>
<evidence type="ECO:0000256" key="3">
    <source>
        <dbReference type="ARBA" id="ARBA00006001"/>
    </source>
</evidence>
<evidence type="ECO:0000256" key="4">
    <source>
        <dbReference type="ARBA" id="ARBA00009524"/>
    </source>
</evidence>
<feature type="binding site" evidence="17">
    <location>
        <begin position="397"/>
        <end position="401"/>
    </location>
    <ligand>
        <name>AMP</name>
        <dbReference type="ChEBI" id="CHEBI:456215"/>
    </ligand>
</feature>
<evidence type="ECO:0000259" key="19">
    <source>
        <dbReference type="PROSITE" id="PS51383"/>
    </source>
</evidence>
<dbReference type="InterPro" id="IPR000631">
    <property type="entry name" value="CARKD"/>
</dbReference>
<dbReference type="PANTHER" id="PTHR12592:SF0">
    <property type="entry name" value="ATP-DEPENDENT (S)-NAD(P)H-HYDRATE DEHYDRATASE"/>
    <property type="match status" value="1"/>
</dbReference>
<evidence type="ECO:0000256" key="7">
    <source>
        <dbReference type="ARBA" id="ARBA00022840"/>
    </source>
</evidence>
<comment type="similarity">
    <text evidence="17">Belongs to the NnrD/CARKD family.</text>
</comment>
<comment type="function">
    <text evidence="14 18">Bifunctional enzyme that catalyzes the epimerization of the S- and R-forms of NAD(P)HX and the dehydration of the S-form of NAD(P)HX at the expense of ADP, which is converted to AMP. This allows the repair of both epimers of NAD(P)HX, a damaged form of NAD(P)H that is a result of enzymatic or heat-dependent hydration.</text>
</comment>
<feature type="binding site" evidence="17">
    <location>
        <position position="245"/>
    </location>
    <ligand>
        <name>(6S)-NADPHX</name>
        <dbReference type="ChEBI" id="CHEBI:64076"/>
    </ligand>
</feature>
<dbReference type="PIRSF" id="PIRSF017184">
    <property type="entry name" value="Nnr"/>
    <property type="match status" value="1"/>
</dbReference>
<proteinExistence type="inferred from homology"/>
<dbReference type="NCBIfam" id="TIGR00196">
    <property type="entry name" value="yjeF_cterm"/>
    <property type="match status" value="1"/>
</dbReference>
<comment type="catalytic activity">
    <reaction evidence="1 18">
        <text>(6R)-NADHX = (6S)-NADHX</text>
        <dbReference type="Rhea" id="RHEA:32215"/>
        <dbReference type="ChEBI" id="CHEBI:64074"/>
        <dbReference type="ChEBI" id="CHEBI:64075"/>
        <dbReference type="EC" id="5.1.99.6"/>
    </reaction>
</comment>
<dbReference type="PROSITE" id="PS51383">
    <property type="entry name" value="YJEF_C_3"/>
    <property type="match status" value="1"/>
</dbReference>
<dbReference type="GO" id="GO:0046496">
    <property type="term" value="P:nicotinamide nucleotide metabolic process"/>
    <property type="evidence" value="ECO:0007669"/>
    <property type="project" value="UniProtKB-UniRule"/>
</dbReference>
<keyword evidence="5 18" id="KW-0479">Metal-binding</keyword>
<dbReference type="SUPFAM" id="SSF64153">
    <property type="entry name" value="YjeF N-terminal domain-like"/>
    <property type="match status" value="1"/>
</dbReference>
<reference evidence="21 22" key="1">
    <citation type="submission" date="2019-08" db="EMBL/GenBank/DDBJ databases">
        <title>In-depth cultivation of the pig gut microbiome towards novel bacterial diversity and tailored functional studies.</title>
        <authorList>
            <person name="Wylensek D."/>
            <person name="Hitch T.C.A."/>
            <person name="Clavel T."/>
        </authorList>
    </citation>
    <scope>NUCLEOTIDE SEQUENCE [LARGE SCALE GENOMIC DNA]</scope>
    <source>
        <strain evidence="21 22">Oil+RF-744-GAM-WT-6</strain>
    </source>
</reference>
<keyword evidence="8 17" id="KW-0521">NADP</keyword>
<dbReference type="SUPFAM" id="SSF53613">
    <property type="entry name" value="Ribokinase-like"/>
    <property type="match status" value="1"/>
</dbReference>
<name>A0A7X2NQX6_9FIRM</name>
<keyword evidence="11 18" id="KW-0413">Isomerase</keyword>
<evidence type="ECO:0000259" key="20">
    <source>
        <dbReference type="PROSITE" id="PS51385"/>
    </source>
</evidence>
<evidence type="ECO:0000256" key="8">
    <source>
        <dbReference type="ARBA" id="ARBA00022857"/>
    </source>
</evidence>
<keyword evidence="9 18" id="KW-0630">Potassium</keyword>
<gene>
    <name evidence="17" type="primary">nnrD</name>
    <name evidence="21" type="ORF">FYJ51_03315</name>
</gene>
<comment type="caution">
    <text evidence="21">The sequence shown here is derived from an EMBL/GenBank/DDBJ whole genome shotgun (WGS) entry which is preliminary data.</text>
</comment>
<comment type="catalytic activity">
    <reaction evidence="15 17 18">
        <text>(6S)-NADHX + ADP = AMP + phosphate + NADH + H(+)</text>
        <dbReference type="Rhea" id="RHEA:32223"/>
        <dbReference type="ChEBI" id="CHEBI:15378"/>
        <dbReference type="ChEBI" id="CHEBI:43474"/>
        <dbReference type="ChEBI" id="CHEBI:57945"/>
        <dbReference type="ChEBI" id="CHEBI:64074"/>
        <dbReference type="ChEBI" id="CHEBI:456215"/>
        <dbReference type="ChEBI" id="CHEBI:456216"/>
        <dbReference type="EC" id="4.2.1.136"/>
    </reaction>
</comment>
<dbReference type="HAMAP" id="MF_01965">
    <property type="entry name" value="NADHX_dehydratase"/>
    <property type="match status" value="1"/>
</dbReference>
<feature type="binding site" evidence="17">
    <location>
        <position position="427"/>
    </location>
    <ligand>
        <name>(6S)-NADPHX</name>
        <dbReference type="ChEBI" id="CHEBI:64076"/>
    </ligand>
</feature>